<accession>A0A061AUQ4</accession>
<evidence type="ECO:0000259" key="9">
    <source>
        <dbReference type="Pfam" id="PF16282"/>
    </source>
</evidence>
<dbReference type="GO" id="GO:0000122">
    <property type="term" value="P:negative regulation of transcription by RNA polymerase II"/>
    <property type="evidence" value="ECO:0007669"/>
    <property type="project" value="TreeGrafter"/>
</dbReference>
<sequence>MASAKDVRDILQLGAAPSSSLQPAKRSGPPGPPTKRLDGITRELYALIGDNAPTLALAQPVKPKFKERAKRTKPAAHWHLIGFTNPSRGAGTPDDGDRAKQARKKLVLRHWVKDLPQNFVDGMPDQKFAKFNTSSQPFSYTPEEYDRWLKSEDWSKDETDHLFALAHEFDLRFIVMADRWALPKERGVDALKDRYYSVCRILAANRPGPEPADQGEKERLEKARQEAVASFSFDLNRELERKAYVASLLSRTPAEIAEEDFLYVESRRIEQNYHKIAAERAELLHLLGGRDGIGASGSGAQGLAGLGQGGMGGKEAERRRKGPGWDYAGSANALPEGWAGEGSKRRATAEEDAAMCVERHPAPSAVAPKASMWPSVAVRSSRLAPVKSGIAQKVAAALTETGLSTHLIMPTKTNIAKLDDLQAALSQMIELKKAVDRIQGEIRLVRKKKMQLLGQEEPVIKGEDDDGDRAANRNKRSASVASSTVSTKRARRD</sequence>
<evidence type="ECO:0000256" key="2">
    <source>
        <dbReference type="ARBA" id="ARBA00006918"/>
    </source>
</evidence>
<keyword evidence="4" id="KW-0156">Chromatin regulator</keyword>
<dbReference type="GO" id="GO:0006338">
    <property type="term" value="P:chromatin remodeling"/>
    <property type="evidence" value="ECO:0007669"/>
    <property type="project" value="InterPro"/>
</dbReference>
<dbReference type="InterPro" id="IPR027109">
    <property type="entry name" value="Swc4/Dmap1"/>
</dbReference>
<evidence type="ECO:0000313" key="10">
    <source>
        <dbReference type="EMBL" id="CDR39092.1"/>
    </source>
</evidence>
<feature type="region of interest" description="Disordered" evidence="8">
    <location>
        <begin position="1"/>
        <end position="37"/>
    </location>
</feature>
<reference evidence="10" key="1">
    <citation type="journal article" date="2014" name="Genome Announc.">
        <title>Draft genome sequence of Rhodosporidium toruloides CECT1137, an oleaginous yeast of biotechnological interest.</title>
        <authorList>
            <person name="Morin N."/>
            <person name="Calcas X."/>
            <person name="Devillers H."/>
            <person name="Durrens P."/>
            <person name="Sherman D.J."/>
            <person name="Nicaud J.-M."/>
            <person name="Neuveglise C."/>
        </authorList>
    </citation>
    <scope>NUCLEOTIDE SEQUENCE</scope>
    <source>
        <strain evidence="10">CECT1137</strain>
    </source>
</reference>
<feature type="region of interest" description="Disordered" evidence="8">
    <location>
        <begin position="307"/>
        <end position="326"/>
    </location>
</feature>
<dbReference type="AlphaFoldDB" id="A0A061AUQ4"/>
<feature type="compositionally biased region" description="Low complexity" evidence="8">
    <location>
        <begin position="477"/>
        <end position="487"/>
    </location>
</feature>
<dbReference type="GO" id="GO:0003714">
    <property type="term" value="F:transcription corepressor activity"/>
    <property type="evidence" value="ECO:0007669"/>
    <property type="project" value="TreeGrafter"/>
</dbReference>
<keyword evidence="7" id="KW-0539">Nucleus</keyword>
<proteinExistence type="inferred from homology"/>
<dbReference type="GO" id="GO:0006281">
    <property type="term" value="P:DNA repair"/>
    <property type="evidence" value="ECO:0007669"/>
    <property type="project" value="InterPro"/>
</dbReference>
<dbReference type="Gene3D" id="1.10.10.60">
    <property type="entry name" value="Homeodomain-like"/>
    <property type="match status" value="1"/>
</dbReference>
<organism evidence="10">
    <name type="scientific">Rhodotorula toruloides</name>
    <name type="common">Yeast</name>
    <name type="synonym">Rhodosporidium toruloides</name>
    <dbReference type="NCBI Taxonomy" id="5286"/>
    <lineage>
        <taxon>Eukaryota</taxon>
        <taxon>Fungi</taxon>
        <taxon>Dikarya</taxon>
        <taxon>Basidiomycota</taxon>
        <taxon>Pucciniomycotina</taxon>
        <taxon>Microbotryomycetes</taxon>
        <taxon>Sporidiobolales</taxon>
        <taxon>Sporidiobolaceae</taxon>
        <taxon>Rhodotorula</taxon>
    </lineage>
</organism>
<dbReference type="OrthoDB" id="19740at2759"/>
<dbReference type="PANTHER" id="PTHR12855:SF10">
    <property type="entry name" value="DNA METHYLTRANSFERASE 1-ASSOCIATED PROTEIN 1"/>
    <property type="match status" value="1"/>
</dbReference>
<feature type="region of interest" description="Disordered" evidence="8">
    <location>
        <begin position="453"/>
        <end position="493"/>
    </location>
</feature>
<comment type="similarity">
    <text evidence="2">Belongs to the SWC4 family.</text>
</comment>
<dbReference type="Pfam" id="PF16282">
    <property type="entry name" value="SANT_DAMP1_like"/>
    <property type="match status" value="1"/>
</dbReference>
<evidence type="ECO:0000256" key="6">
    <source>
        <dbReference type="ARBA" id="ARBA00023163"/>
    </source>
</evidence>
<dbReference type="InterPro" id="IPR032563">
    <property type="entry name" value="DAMP1_SANT-like"/>
</dbReference>
<dbReference type="PANTHER" id="PTHR12855">
    <property type="entry name" value="DNA METHYLTRANSFERASE 1-ASSOCIATED PROTEIN 1 FAMILY MEMBER"/>
    <property type="match status" value="1"/>
</dbReference>
<evidence type="ECO:0000256" key="8">
    <source>
        <dbReference type="SAM" id="MobiDB-lite"/>
    </source>
</evidence>
<keyword evidence="5" id="KW-0805">Transcription regulation</keyword>
<keyword evidence="6" id="KW-0804">Transcription</keyword>
<evidence type="ECO:0000256" key="4">
    <source>
        <dbReference type="ARBA" id="ARBA00022853"/>
    </source>
</evidence>
<comment type="subcellular location">
    <subcellularLocation>
        <location evidence="1">Nucleus</location>
    </subcellularLocation>
</comment>
<gene>
    <name evidence="10" type="ORF">RHTO0S_04e01112g</name>
</gene>
<evidence type="ECO:0000256" key="7">
    <source>
        <dbReference type="ARBA" id="ARBA00023242"/>
    </source>
</evidence>
<protein>
    <recommendedName>
        <fullName evidence="3">SWR1-complex protein 4</fullName>
    </recommendedName>
</protein>
<feature type="domain" description="DAMP1 SANT/Myb-like" evidence="9">
    <location>
        <begin position="127"/>
        <end position="202"/>
    </location>
</feature>
<evidence type="ECO:0000256" key="1">
    <source>
        <dbReference type="ARBA" id="ARBA00004123"/>
    </source>
</evidence>
<name>A0A061AUQ4_RHOTO</name>
<dbReference type="GO" id="GO:0035267">
    <property type="term" value="C:NuA4 histone acetyltransferase complex"/>
    <property type="evidence" value="ECO:0007669"/>
    <property type="project" value="InterPro"/>
</dbReference>
<evidence type="ECO:0000256" key="5">
    <source>
        <dbReference type="ARBA" id="ARBA00023015"/>
    </source>
</evidence>
<evidence type="ECO:0000256" key="3">
    <source>
        <dbReference type="ARBA" id="ARBA00019132"/>
    </source>
</evidence>
<dbReference type="EMBL" id="LK052939">
    <property type="protein sequence ID" value="CDR39092.1"/>
    <property type="molecule type" value="Genomic_DNA"/>
</dbReference>
<dbReference type="GO" id="GO:0000812">
    <property type="term" value="C:Swr1 complex"/>
    <property type="evidence" value="ECO:0007669"/>
    <property type="project" value="TreeGrafter"/>
</dbReference>